<evidence type="ECO:0000256" key="2">
    <source>
        <dbReference type="ARBA" id="ARBA00008066"/>
    </source>
</evidence>
<comment type="similarity">
    <text evidence="2">Belongs to the amino acid/polyamine transporter 2 family.</text>
</comment>
<feature type="transmembrane region" description="Helical" evidence="8">
    <location>
        <begin position="442"/>
        <end position="462"/>
    </location>
</feature>
<dbReference type="PANTHER" id="PTHR22950:SF692">
    <property type="entry name" value="TRANSMEMBRANE AMINO ACID TRANSPORTER FAMILY PROTEIN"/>
    <property type="match status" value="1"/>
</dbReference>
<dbReference type="PANTHER" id="PTHR22950">
    <property type="entry name" value="AMINO ACID TRANSPORTER"/>
    <property type="match status" value="1"/>
</dbReference>
<feature type="domain" description="Amino acid transporter transmembrane" evidence="9">
    <location>
        <begin position="60"/>
        <end position="461"/>
    </location>
</feature>
<evidence type="ECO:0000256" key="1">
    <source>
        <dbReference type="ARBA" id="ARBA00004141"/>
    </source>
</evidence>
<feature type="transmembrane region" description="Helical" evidence="8">
    <location>
        <begin position="67"/>
        <end position="90"/>
    </location>
</feature>
<evidence type="ECO:0000256" key="8">
    <source>
        <dbReference type="SAM" id="Phobius"/>
    </source>
</evidence>
<keyword evidence="4 8" id="KW-0812">Transmembrane</keyword>
<keyword evidence="3" id="KW-0813">Transport</keyword>
<keyword evidence="6 8" id="KW-1133">Transmembrane helix</keyword>
<evidence type="ECO:0000256" key="7">
    <source>
        <dbReference type="ARBA" id="ARBA00023136"/>
    </source>
</evidence>
<evidence type="ECO:0000256" key="4">
    <source>
        <dbReference type="ARBA" id="ARBA00022692"/>
    </source>
</evidence>
<feature type="transmembrane region" description="Helical" evidence="8">
    <location>
        <begin position="200"/>
        <end position="219"/>
    </location>
</feature>
<reference evidence="10" key="1">
    <citation type="submission" date="2020-11" db="EMBL/GenBank/DDBJ databases">
        <authorList>
            <consortium name="DOE Joint Genome Institute"/>
            <person name="Ahrendt S."/>
            <person name="Riley R."/>
            <person name="Andreopoulos W."/>
            <person name="Labutti K."/>
            <person name="Pangilinan J."/>
            <person name="Ruiz-Duenas F.J."/>
            <person name="Barrasa J.M."/>
            <person name="Sanchez-Garcia M."/>
            <person name="Camarero S."/>
            <person name="Miyauchi S."/>
            <person name="Serrano A."/>
            <person name="Linde D."/>
            <person name="Babiker R."/>
            <person name="Drula E."/>
            <person name="Ayuso-Fernandez I."/>
            <person name="Pacheco R."/>
            <person name="Padilla G."/>
            <person name="Ferreira P."/>
            <person name="Barriuso J."/>
            <person name="Kellner H."/>
            <person name="Castanera R."/>
            <person name="Alfaro M."/>
            <person name="Ramirez L."/>
            <person name="Pisabarro A.G."/>
            <person name="Kuo A."/>
            <person name="Tritt A."/>
            <person name="Lipzen A."/>
            <person name="He G."/>
            <person name="Yan M."/>
            <person name="Ng V."/>
            <person name="Cullen D."/>
            <person name="Martin F."/>
            <person name="Rosso M.-N."/>
            <person name="Henrissat B."/>
            <person name="Hibbett D."/>
            <person name="Martinez A.T."/>
            <person name="Grigoriev I.V."/>
        </authorList>
    </citation>
    <scope>NUCLEOTIDE SEQUENCE</scope>
    <source>
        <strain evidence="10">CIRM-BRFM 674</strain>
    </source>
</reference>
<gene>
    <name evidence="10" type="ORF">BDN70DRAFT_809596</name>
</gene>
<feature type="transmembrane region" description="Helical" evidence="8">
    <location>
        <begin position="239"/>
        <end position="264"/>
    </location>
</feature>
<comment type="subcellular location">
    <subcellularLocation>
        <location evidence="1">Membrane</location>
        <topology evidence="1">Multi-pass membrane protein</topology>
    </subcellularLocation>
</comment>
<dbReference type="Pfam" id="PF01490">
    <property type="entry name" value="Aa_trans"/>
    <property type="match status" value="1"/>
</dbReference>
<evidence type="ECO:0000313" key="10">
    <source>
        <dbReference type="EMBL" id="KAF9478044.1"/>
    </source>
</evidence>
<dbReference type="Proteomes" id="UP000807469">
    <property type="component" value="Unassembled WGS sequence"/>
</dbReference>
<feature type="transmembrane region" description="Helical" evidence="8">
    <location>
        <begin position="96"/>
        <end position="117"/>
    </location>
</feature>
<name>A0A9P6CZ68_9AGAR</name>
<evidence type="ECO:0000313" key="11">
    <source>
        <dbReference type="Proteomes" id="UP000807469"/>
    </source>
</evidence>
<organism evidence="10 11">
    <name type="scientific">Pholiota conissans</name>
    <dbReference type="NCBI Taxonomy" id="109636"/>
    <lineage>
        <taxon>Eukaryota</taxon>
        <taxon>Fungi</taxon>
        <taxon>Dikarya</taxon>
        <taxon>Basidiomycota</taxon>
        <taxon>Agaricomycotina</taxon>
        <taxon>Agaricomycetes</taxon>
        <taxon>Agaricomycetidae</taxon>
        <taxon>Agaricales</taxon>
        <taxon>Agaricineae</taxon>
        <taxon>Strophariaceae</taxon>
        <taxon>Pholiota</taxon>
    </lineage>
</organism>
<keyword evidence="11" id="KW-1185">Reference proteome</keyword>
<keyword evidence="7 8" id="KW-0472">Membrane</keyword>
<dbReference type="EMBL" id="MU155244">
    <property type="protein sequence ID" value="KAF9478044.1"/>
    <property type="molecule type" value="Genomic_DNA"/>
</dbReference>
<keyword evidence="5" id="KW-0029">Amino-acid transport</keyword>
<evidence type="ECO:0000256" key="3">
    <source>
        <dbReference type="ARBA" id="ARBA00022448"/>
    </source>
</evidence>
<feature type="transmembrane region" description="Helical" evidence="8">
    <location>
        <begin position="276"/>
        <end position="299"/>
    </location>
</feature>
<comment type="caution">
    <text evidence="10">The sequence shown here is derived from an EMBL/GenBank/DDBJ whole genome shotgun (WGS) entry which is preliminary data.</text>
</comment>
<sequence>MKKVSFSVLPRGPHRRVSDVPLPDKSLVAGAIQATPSPLSRRRFSSGSAATSASVIRGGQSTFGQTLFNSIAILLGVGMLSEPLAFAYAGWGIGTFLIFSYGFMSCYTAKILARIILSDHRLRSYSDIGRKAFGPKITPLISAMFCLELFTVCVILVTLYGDSLHALLPRYPSNVFKGWGNILLIPTVFLPLSLLSYTSIIGIISTVLMVIVIFVDGFTKTESPGSLWKPAHTKFGVTSYGELGVAFGLFMAGFSGHAVIPSLARDMSNPTRFNTMINWAFIVATFIYSMIGYAGYLMFGNDISDEISMDLLRTPGYNPLLNQICLWMLVLSPLSKFALNTQPLHATIEILLGIDKHISSPEDLADKPDGLSIASIWASWDRKRILRVAQRVLLTGAIVMVSILVPDFSSVMAILGSFSAFMLSIVGPVLAKVMIERHCSIFDGVIIVIGIVMAAWGTLAAFT</sequence>
<dbReference type="AlphaFoldDB" id="A0A9P6CZ68"/>
<evidence type="ECO:0000259" key="9">
    <source>
        <dbReference type="Pfam" id="PF01490"/>
    </source>
</evidence>
<feature type="transmembrane region" description="Helical" evidence="8">
    <location>
        <begin position="388"/>
        <end position="405"/>
    </location>
</feature>
<proteinExistence type="inferred from homology"/>
<dbReference type="OrthoDB" id="655540at2759"/>
<feature type="transmembrane region" description="Helical" evidence="8">
    <location>
        <begin position="137"/>
        <end position="158"/>
    </location>
</feature>
<dbReference type="GO" id="GO:0005774">
    <property type="term" value="C:vacuolar membrane"/>
    <property type="evidence" value="ECO:0007669"/>
    <property type="project" value="TreeGrafter"/>
</dbReference>
<accession>A0A9P6CZ68</accession>
<dbReference type="InterPro" id="IPR013057">
    <property type="entry name" value="AA_transpt_TM"/>
</dbReference>
<feature type="transmembrane region" description="Helical" evidence="8">
    <location>
        <begin position="411"/>
        <end position="430"/>
    </location>
</feature>
<protein>
    <recommendedName>
        <fullName evidence="9">Amino acid transporter transmembrane domain-containing protein</fullName>
    </recommendedName>
</protein>
<evidence type="ECO:0000256" key="6">
    <source>
        <dbReference type="ARBA" id="ARBA00022989"/>
    </source>
</evidence>
<dbReference type="GO" id="GO:0015179">
    <property type="term" value="F:L-amino acid transmembrane transporter activity"/>
    <property type="evidence" value="ECO:0007669"/>
    <property type="project" value="TreeGrafter"/>
</dbReference>
<evidence type="ECO:0000256" key="5">
    <source>
        <dbReference type="ARBA" id="ARBA00022970"/>
    </source>
</evidence>